<reference evidence="2 3" key="1">
    <citation type="submission" date="2023-07" db="EMBL/GenBank/DDBJ databases">
        <title>Genomic Encyclopedia of Type Strains, Phase IV (KMG-IV): sequencing the most valuable type-strain genomes for metagenomic binning, comparative biology and taxonomic classification.</title>
        <authorList>
            <person name="Goeker M."/>
        </authorList>
    </citation>
    <scope>NUCLEOTIDE SEQUENCE [LARGE SCALE GENOMIC DNA]</scope>
    <source>
        <strain evidence="2 3">DSM 105143</strain>
    </source>
</reference>
<keyword evidence="1" id="KW-0175">Coiled coil</keyword>
<dbReference type="SUPFAM" id="SSF47794">
    <property type="entry name" value="Rad51 N-terminal domain-like"/>
    <property type="match status" value="1"/>
</dbReference>
<dbReference type="Gene3D" id="6.10.140.1430">
    <property type="match status" value="1"/>
</dbReference>
<protein>
    <submittedName>
        <fullName evidence="2">ERCC4-type nuclease</fullName>
    </submittedName>
</protein>
<sequence length="139" mass="15281">MAKKKGNRKKQLRKQLADLRRAGQNLVDAGVQNFQQATEKVGEKASQAVETVTDRVQETAEAVVEKVEEVKEKKAAKAFDSFVAELDGVPTARLETFYAEGISSLKDFTNWTEKELLALKGIGPATIKQLKELGATFKG</sequence>
<dbReference type="EMBL" id="JAUSTM010000001">
    <property type="protein sequence ID" value="MDQ0221532.1"/>
    <property type="molecule type" value="Genomic_DNA"/>
</dbReference>
<gene>
    <name evidence="2" type="ORF">J2S23_000063</name>
</gene>
<keyword evidence="3" id="KW-1185">Reference proteome</keyword>
<evidence type="ECO:0000256" key="1">
    <source>
        <dbReference type="SAM" id="Coils"/>
    </source>
</evidence>
<comment type="caution">
    <text evidence="2">The sequence shown here is derived from an EMBL/GenBank/DDBJ whole genome shotgun (WGS) entry which is preliminary data.</text>
</comment>
<dbReference type="InterPro" id="IPR010995">
    <property type="entry name" value="DNA_repair_Rad51/TF_NusA_a-hlx"/>
</dbReference>
<feature type="coiled-coil region" evidence="1">
    <location>
        <begin position="2"/>
        <end position="29"/>
    </location>
</feature>
<accession>A0ABT9YNG9</accession>
<dbReference type="Gene3D" id="1.10.150.20">
    <property type="entry name" value="5' to 3' exonuclease, C-terminal subdomain"/>
    <property type="match status" value="1"/>
</dbReference>
<proteinExistence type="predicted"/>
<organism evidence="2 3">
    <name type="scientific">Streptococcus moroccensis</name>
    <dbReference type="NCBI Taxonomy" id="1451356"/>
    <lineage>
        <taxon>Bacteria</taxon>
        <taxon>Bacillati</taxon>
        <taxon>Bacillota</taxon>
        <taxon>Bacilli</taxon>
        <taxon>Lactobacillales</taxon>
        <taxon>Streptococcaceae</taxon>
        <taxon>Streptococcus</taxon>
    </lineage>
</organism>
<evidence type="ECO:0000313" key="3">
    <source>
        <dbReference type="Proteomes" id="UP001223079"/>
    </source>
</evidence>
<name>A0ABT9YNG9_9STRE</name>
<dbReference type="Proteomes" id="UP001223079">
    <property type="component" value="Unassembled WGS sequence"/>
</dbReference>
<evidence type="ECO:0000313" key="2">
    <source>
        <dbReference type="EMBL" id="MDQ0221532.1"/>
    </source>
</evidence>
<dbReference type="RefSeq" id="WP_307120772.1">
    <property type="nucleotide sequence ID" value="NZ_JAUSTM010000001.1"/>
</dbReference>